<dbReference type="PANTHER" id="PTHR30126:SF64">
    <property type="entry name" value="HTH-TYPE TRANSCRIPTIONAL REGULATOR CITR"/>
    <property type="match status" value="1"/>
</dbReference>
<evidence type="ECO:0000259" key="5">
    <source>
        <dbReference type="PROSITE" id="PS50931"/>
    </source>
</evidence>
<dbReference type="PROSITE" id="PS50931">
    <property type="entry name" value="HTH_LYSR"/>
    <property type="match status" value="1"/>
</dbReference>
<dbReference type="PANTHER" id="PTHR30126">
    <property type="entry name" value="HTH-TYPE TRANSCRIPTIONAL REGULATOR"/>
    <property type="match status" value="1"/>
</dbReference>
<keyword evidence="3" id="KW-0238">DNA-binding</keyword>
<gene>
    <name evidence="6" type="ORF">M8H41_23255</name>
</gene>
<proteinExistence type="inferred from homology"/>
<dbReference type="Pfam" id="PF03466">
    <property type="entry name" value="LysR_substrate"/>
    <property type="match status" value="1"/>
</dbReference>
<keyword evidence="7" id="KW-1185">Reference proteome</keyword>
<evidence type="ECO:0000256" key="2">
    <source>
        <dbReference type="ARBA" id="ARBA00023015"/>
    </source>
</evidence>
<dbReference type="InterPro" id="IPR036390">
    <property type="entry name" value="WH_DNA-bd_sf"/>
</dbReference>
<dbReference type="EMBL" id="JAMJEV010000031">
    <property type="protein sequence ID" value="MDO0825732.1"/>
    <property type="molecule type" value="Genomic_DNA"/>
</dbReference>
<evidence type="ECO:0000313" key="7">
    <source>
        <dbReference type="Proteomes" id="UP001176021"/>
    </source>
</evidence>
<dbReference type="SUPFAM" id="SSF53850">
    <property type="entry name" value="Periplasmic binding protein-like II"/>
    <property type="match status" value="1"/>
</dbReference>
<dbReference type="SUPFAM" id="SSF46785">
    <property type="entry name" value="Winged helix' DNA-binding domain"/>
    <property type="match status" value="1"/>
</dbReference>
<dbReference type="PRINTS" id="PR00039">
    <property type="entry name" value="HTHLYSR"/>
</dbReference>
<dbReference type="InterPro" id="IPR000847">
    <property type="entry name" value="LysR_HTH_N"/>
</dbReference>
<sequence length="305" mass="34444">MDLKQLEAFVYVVKLNSFSKAADTIYLSQPTISAHISSLEKELGTQLLVRSTKEVYPTKVGVEFFSYAQNMLALRDQAIQSVSGLGRNSRGEISVLSSSVPAQYLLPEIITAFRRRYPNIIIRVHQCNSNLVGAKLGNCYYDFGIVGTKIQSNKFIQEPFCDDTLVFVYPADLDMDEAIIRKNLVDFIRSQPFILRETGSGTLQELDLYLKKHDLSLDDLKPACYMDNTQGVMQAVSSGMGISFLSKAATALYVQMGLVKTIEVDHQFFLRRFYLLLKKDMVLSPVQKLFVDFIAQYYYGTKKPA</sequence>
<protein>
    <submittedName>
        <fullName evidence="6">Selenium metabolism-associated LysR family transcriptional regulator</fullName>
    </submittedName>
</protein>
<dbReference type="Gene3D" id="3.40.190.290">
    <property type="match status" value="1"/>
</dbReference>
<dbReference type="InterPro" id="IPR005119">
    <property type="entry name" value="LysR_subst-bd"/>
</dbReference>
<dbReference type="Pfam" id="PF00126">
    <property type="entry name" value="HTH_1"/>
    <property type="match status" value="1"/>
</dbReference>
<comment type="similarity">
    <text evidence="1">Belongs to the LysR transcriptional regulatory family.</text>
</comment>
<keyword evidence="2" id="KW-0805">Transcription regulation</keyword>
<evidence type="ECO:0000256" key="1">
    <source>
        <dbReference type="ARBA" id="ARBA00009437"/>
    </source>
</evidence>
<evidence type="ECO:0000313" key="6">
    <source>
        <dbReference type="EMBL" id="MDO0825732.1"/>
    </source>
</evidence>
<dbReference type="Proteomes" id="UP001176021">
    <property type="component" value="Unassembled WGS sequence"/>
</dbReference>
<comment type="caution">
    <text evidence="6">The sequence shown here is derived from an EMBL/GenBank/DDBJ whole genome shotgun (WGS) entry which is preliminary data.</text>
</comment>
<dbReference type="RefSeq" id="WP_252469302.1">
    <property type="nucleotide sequence ID" value="NZ_JAMHFY010000009.1"/>
</dbReference>
<dbReference type="InterPro" id="IPR036388">
    <property type="entry name" value="WH-like_DNA-bd_sf"/>
</dbReference>
<dbReference type="InterPro" id="IPR047788">
    <property type="entry name" value="LysR-like_Sec_metab"/>
</dbReference>
<feature type="domain" description="HTH lysR-type" evidence="5">
    <location>
        <begin position="1"/>
        <end position="58"/>
    </location>
</feature>
<reference evidence="6" key="1">
    <citation type="submission" date="2022-05" db="EMBL/GenBank/DDBJ databases">
        <title>Expanded diversity of anoxic marine methylotrophy in a Black Sea sulfate reducing microorganism.</title>
        <authorList>
            <person name="Fischer P.Q."/>
            <person name="Stams A.J.M."/>
            <person name="Villanueva L."/>
            <person name="Sousa D.Z."/>
        </authorList>
    </citation>
    <scope>NUCLEOTIDE SEQUENCE</scope>
    <source>
        <strain evidence="6">P130</strain>
    </source>
</reference>
<dbReference type="NCBIfam" id="NF040786">
    <property type="entry name" value="LysR_Sec_metab"/>
    <property type="match status" value="1"/>
</dbReference>
<name>A0ABT8QWK7_9FIRM</name>
<evidence type="ECO:0000256" key="3">
    <source>
        <dbReference type="ARBA" id="ARBA00023125"/>
    </source>
</evidence>
<accession>A0ABT8QWK7</accession>
<organism evidence="6 7">
    <name type="scientific">Desulfosporosinus nitroreducens</name>
    <dbReference type="NCBI Taxonomy" id="2018668"/>
    <lineage>
        <taxon>Bacteria</taxon>
        <taxon>Bacillati</taxon>
        <taxon>Bacillota</taxon>
        <taxon>Clostridia</taxon>
        <taxon>Eubacteriales</taxon>
        <taxon>Desulfitobacteriaceae</taxon>
        <taxon>Desulfosporosinus</taxon>
    </lineage>
</organism>
<evidence type="ECO:0000256" key="4">
    <source>
        <dbReference type="ARBA" id="ARBA00023163"/>
    </source>
</evidence>
<dbReference type="Gene3D" id="1.10.10.10">
    <property type="entry name" value="Winged helix-like DNA-binding domain superfamily/Winged helix DNA-binding domain"/>
    <property type="match status" value="1"/>
</dbReference>
<keyword evidence="4" id="KW-0804">Transcription</keyword>